<feature type="domain" description="Xylose isomerase-like TIM barrel" evidence="1">
    <location>
        <begin position="21"/>
        <end position="239"/>
    </location>
</feature>
<dbReference type="EMBL" id="UINC01016898">
    <property type="protein sequence ID" value="SVA70009.1"/>
    <property type="molecule type" value="Genomic_DNA"/>
</dbReference>
<dbReference type="Gene3D" id="3.20.20.150">
    <property type="entry name" value="Divalent-metal-dependent TIM barrel enzymes"/>
    <property type="match status" value="1"/>
</dbReference>
<dbReference type="Pfam" id="PF01261">
    <property type="entry name" value="AP_endonuc_2"/>
    <property type="match status" value="1"/>
</dbReference>
<organism evidence="2">
    <name type="scientific">marine metagenome</name>
    <dbReference type="NCBI Taxonomy" id="408172"/>
    <lineage>
        <taxon>unclassified sequences</taxon>
        <taxon>metagenomes</taxon>
        <taxon>ecological metagenomes</taxon>
    </lineage>
</organism>
<dbReference type="PANTHER" id="PTHR12110">
    <property type="entry name" value="HYDROXYPYRUVATE ISOMERASE"/>
    <property type="match status" value="1"/>
</dbReference>
<gene>
    <name evidence="2" type="ORF">METZ01_LOCUS122863</name>
</gene>
<evidence type="ECO:0000313" key="2">
    <source>
        <dbReference type="EMBL" id="SVA70009.1"/>
    </source>
</evidence>
<dbReference type="SUPFAM" id="SSF51658">
    <property type="entry name" value="Xylose isomerase-like"/>
    <property type="match status" value="1"/>
</dbReference>
<name>A0A381XYY9_9ZZZZ</name>
<dbReference type="InterPro" id="IPR050312">
    <property type="entry name" value="IolE/XylAMocC-like"/>
</dbReference>
<reference evidence="2" key="1">
    <citation type="submission" date="2018-05" db="EMBL/GenBank/DDBJ databases">
        <authorList>
            <person name="Lanie J.A."/>
            <person name="Ng W.-L."/>
            <person name="Kazmierczak K.M."/>
            <person name="Andrzejewski T.M."/>
            <person name="Davidsen T.M."/>
            <person name="Wayne K.J."/>
            <person name="Tettelin H."/>
            <person name="Glass J.I."/>
            <person name="Rusch D."/>
            <person name="Podicherti R."/>
            <person name="Tsui H.-C.T."/>
            <person name="Winkler M.E."/>
        </authorList>
    </citation>
    <scope>NUCLEOTIDE SEQUENCE</scope>
</reference>
<proteinExistence type="predicted"/>
<dbReference type="InterPro" id="IPR036237">
    <property type="entry name" value="Xyl_isomerase-like_sf"/>
</dbReference>
<dbReference type="InterPro" id="IPR013022">
    <property type="entry name" value="Xyl_isomerase-like_TIM-brl"/>
</dbReference>
<dbReference type="AlphaFoldDB" id="A0A381XYY9"/>
<evidence type="ECO:0000259" key="1">
    <source>
        <dbReference type="Pfam" id="PF01261"/>
    </source>
</evidence>
<dbReference type="PANTHER" id="PTHR12110:SF41">
    <property type="entry name" value="INOSOSE DEHYDRATASE"/>
    <property type="match status" value="1"/>
</dbReference>
<protein>
    <recommendedName>
        <fullName evidence="1">Xylose isomerase-like TIM barrel domain-containing protein</fullName>
    </recommendedName>
</protein>
<sequence length="267" mass="30456">MSFKMSYCALRWKNPDLEPALEELKAAGWDGWEGRLPLDWLGAPNRLRKICKNTDMPMVVFTAAGSPDNRDWENVERNKRRMEYAAEVEVDCFMFMNGSKPQGGASKADIEAAAEGAEKWAEYAAQFGLELSYHIHTNCLVDSVEDWQLYMSLLDKAKLCIDVSHSQLWGYDPVESIKDFRQQLNYIHLQDYSSTSRDENGTYLPVWVDVGAGKSLDFMGIMSTLEEISYGRWITCCPGQPIPGMEDVISEVRRSKDMRAYLRSLGY</sequence>
<accession>A0A381XYY9</accession>